<dbReference type="AlphaFoldDB" id="A0A8B8A1M8"/>
<protein>
    <submittedName>
        <fullName evidence="3">Uncharacterized protein LOC110990873</fullName>
    </submittedName>
</protein>
<evidence type="ECO:0000313" key="2">
    <source>
        <dbReference type="Proteomes" id="UP000694845"/>
    </source>
</evidence>
<feature type="signal peptide" evidence="1">
    <location>
        <begin position="1"/>
        <end position="25"/>
    </location>
</feature>
<name>A0A8B8A1M8_ACAPL</name>
<keyword evidence="1" id="KW-0732">Signal</keyword>
<evidence type="ECO:0000256" key="1">
    <source>
        <dbReference type="SAM" id="SignalP"/>
    </source>
</evidence>
<sequence length="171" mass="19155">MLNLGLLKTFRWIFIIADFPTPILGADFLQHFELLYNIKHHKLLIDAITSLTVNGTVSLTPSVCPMFVETESASHFNDILRQYPDIMDPVFHGATVKHTTTHHIDTCGPPESVGPCRLAPDCYSTAEAEFEHMAELGIISPSDSNWASPLFIVPKKMPGDWRPCSYCRVLN</sequence>
<dbReference type="InterPro" id="IPR043502">
    <property type="entry name" value="DNA/RNA_pol_sf"/>
</dbReference>
<keyword evidence="2" id="KW-1185">Reference proteome</keyword>
<gene>
    <name evidence="3" type="primary">LOC110990873</name>
</gene>
<dbReference type="Proteomes" id="UP000694845">
    <property type="component" value="Unplaced"/>
</dbReference>
<dbReference type="KEGG" id="aplc:110990873"/>
<accession>A0A8B8A1M8</accession>
<proteinExistence type="predicted"/>
<dbReference type="OrthoDB" id="6276451at2759"/>
<dbReference type="OMA" id="QHDVCHH"/>
<reference evidence="3" key="1">
    <citation type="submission" date="2025-08" db="UniProtKB">
        <authorList>
            <consortium name="RefSeq"/>
        </authorList>
    </citation>
    <scope>IDENTIFICATION</scope>
</reference>
<dbReference type="SUPFAM" id="SSF56672">
    <property type="entry name" value="DNA/RNA polymerases"/>
    <property type="match status" value="1"/>
</dbReference>
<dbReference type="GeneID" id="110990873"/>
<feature type="chain" id="PRO_5034605721" evidence="1">
    <location>
        <begin position="26"/>
        <end position="171"/>
    </location>
</feature>
<evidence type="ECO:0000313" key="3">
    <source>
        <dbReference type="RefSeq" id="XP_022111648.1"/>
    </source>
</evidence>
<dbReference type="Gene3D" id="3.10.10.10">
    <property type="entry name" value="HIV Type 1 Reverse Transcriptase, subunit A, domain 1"/>
    <property type="match status" value="1"/>
</dbReference>
<dbReference type="RefSeq" id="XP_022111648.1">
    <property type="nucleotide sequence ID" value="XM_022255956.1"/>
</dbReference>
<organism evidence="2 3">
    <name type="scientific">Acanthaster planci</name>
    <name type="common">Crown-of-thorns starfish</name>
    <dbReference type="NCBI Taxonomy" id="133434"/>
    <lineage>
        <taxon>Eukaryota</taxon>
        <taxon>Metazoa</taxon>
        <taxon>Echinodermata</taxon>
        <taxon>Eleutherozoa</taxon>
        <taxon>Asterozoa</taxon>
        <taxon>Asteroidea</taxon>
        <taxon>Valvatacea</taxon>
        <taxon>Valvatida</taxon>
        <taxon>Acanthasteridae</taxon>
        <taxon>Acanthaster</taxon>
    </lineage>
</organism>